<dbReference type="Proteomes" id="UP000004915">
    <property type="component" value="Unassembled WGS sequence"/>
</dbReference>
<keyword evidence="2" id="KW-0472">Membrane</keyword>
<protein>
    <recommendedName>
        <fullName evidence="5">Proline rich protein</fullName>
    </recommendedName>
</protein>
<feature type="transmembrane region" description="Helical" evidence="2">
    <location>
        <begin position="38"/>
        <end position="62"/>
    </location>
</feature>
<feature type="region of interest" description="Disordered" evidence="1">
    <location>
        <begin position="1"/>
        <end position="32"/>
    </location>
</feature>
<dbReference type="EMBL" id="AGVE01000042">
    <property type="protein sequence ID" value="EHI13268.1"/>
    <property type="molecule type" value="Genomic_DNA"/>
</dbReference>
<organism evidence="3 4">
    <name type="scientific">Mycolicibacterium thermoresistibile (strain ATCC 19527 / DSM 44167 / CIP 105390 / JCM 6362 / NCTC 10409 / 316)</name>
    <name type="common">Mycobacterium thermoresistibile</name>
    <dbReference type="NCBI Taxonomy" id="1078020"/>
    <lineage>
        <taxon>Bacteria</taxon>
        <taxon>Bacillati</taxon>
        <taxon>Actinomycetota</taxon>
        <taxon>Actinomycetes</taxon>
        <taxon>Mycobacteriales</taxon>
        <taxon>Mycobacteriaceae</taxon>
        <taxon>Mycolicibacterium</taxon>
    </lineage>
</organism>
<name>G7CFI9_MYCT3</name>
<proteinExistence type="predicted"/>
<dbReference type="PATRIC" id="fig|1078020.3.peg.1727"/>
<keyword evidence="4" id="KW-1185">Reference proteome</keyword>
<gene>
    <name evidence="3" type="ORF">KEK_08802</name>
</gene>
<evidence type="ECO:0000313" key="3">
    <source>
        <dbReference type="EMBL" id="EHI13268.1"/>
    </source>
</evidence>
<evidence type="ECO:0000313" key="4">
    <source>
        <dbReference type="Proteomes" id="UP000004915"/>
    </source>
</evidence>
<evidence type="ECO:0000256" key="2">
    <source>
        <dbReference type="SAM" id="Phobius"/>
    </source>
</evidence>
<reference evidence="3 4" key="1">
    <citation type="submission" date="2011-11" db="EMBL/GenBank/DDBJ databases">
        <authorList>
            <consortium name="Tuberculosis Structural Genomics Consortium"/>
            <person name="Ioerger T.R."/>
        </authorList>
    </citation>
    <scope>NUCLEOTIDE SEQUENCE [LARGE SCALE GENOMIC DNA]</scope>
    <source>
        <strain evidence="4">ATCC 19527 / DSM 44167 / CIP 105390 / JCM 6362 / NCTC 10409 / 316</strain>
    </source>
</reference>
<sequence>MTDAPEPRPTEPQAPPAQPAAAPPAVSNAPRSSRLPQVAAWIAIVAGVLVIMAVIFFAGFFLGRVSDGFGGHHHRMHWHDRMPSRYFDHPGPGPRFSPSAPGTRPAPPTEPAAPSPTATPRP</sequence>
<evidence type="ECO:0008006" key="5">
    <source>
        <dbReference type="Google" id="ProtNLM"/>
    </source>
</evidence>
<comment type="caution">
    <text evidence="3">The sequence shown here is derived from an EMBL/GenBank/DDBJ whole genome shotgun (WGS) entry which is preliminary data.</text>
</comment>
<keyword evidence="2" id="KW-0812">Transmembrane</keyword>
<evidence type="ECO:0000256" key="1">
    <source>
        <dbReference type="SAM" id="MobiDB-lite"/>
    </source>
</evidence>
<accession>G7CFI9</accession>
<feature type="region of interest" description="Disordered" evidence="1">
    <location>
        <begin position="82"/>
        <end position="122"/>
    </location>
</feature>
<dbReference type="RefSeq" id="WP_003925255.1">
    <property type="nucleotide sequence ID" value="NZ_AGVE01000042.1"/>
</dbReference>
<feature type="compositionally biased region" description="Pro residues" evidence="1">
    <location>
        <begin position="104"/>
        <end position="122"/>
    </location>
</feature>
<feature type="compositionally biased region" description="Pro residues" evidence="1">
    <location>
        <begin position="10"/>
        <end position="22"/>
    </location>
</feature>
<dbReference type="AlphaFoldDB" id="G7CFI9"/>
<keyword evidence="2" id="KW-1133">Transmembrane helix</keyword>